<feature type="transmembrane region" description="Helical" evidence="8">
    <location>
        <begin position="344"/>
        <end position="363"/>
    </location>
</feature>
<feature type="transmembrane region" description="Helical" evidence="8">
    <location>
        <begin position="234"/>
        <end position="258"/>
    </location>
</feature>
<protein>
    <submittedName>
        <fullName evidence="10">Drug resistance transporter, EmrB/QacA subfamily</fullName>
    </submittedName>
</protein>
<dbReference type="PANTHER" id="PTHR42718">
    <property type="entry name" value="MAJOR FACILITATOR SUPERFAMILY MULTIDRUG TRANSPORTER MFSC"/>
    <property type="match status" value="1"/>
</dbReference>
<feature type="transmembrane region" description="Helical" evidence="8">
    <location>
        <begin position="320"/>
        <end position="337"/>
    </location>
</feature>
<reference evidence="10 11" key="1">
    <citation type="submission" date="2016-10" db="EMBL/GenBank/DDBJ databases">
        <authorList>
            <person name="de Groot N.N."/>
        </authorList>
    </citation>
    <scope>NUCLEOTIDE SEQUENCE [LARGE SCALE GENOMIC DNA]</scope>
    <source>
        <strain evidence="10 11">DSM 44892</strain>
    </source>
</reference>
<dbReference type="SUPFAM" id="SSF103473">
    <property type="entry name" value="MFS general substrate transporter"/>
    <property type="match status" value="1"/>
</dbReference>
<keyword evidence="3" id="KW-1003">Cell membrane</keyword>
<sequence length="603" mass="62715">MPVLNRQSATRTTWAAWLGLATSLTAVFMQLLDATIVNVALPSIAVDLDAPVSMQLLMVSVYTLAFACSLITAARLGDILGRRRVFLTALAAFVIASVLCGIAQDAPTLVVSRAVQGLAAGSMSAQTFAIISGLFPKSRHPRVFGIYGATIGLATISGPLVGGLLIEWNLLDLGWRLIFLVNLPIGIAALVVGYFFLVDAKSEEKRTLDVVGAVLSAAGLFLLIFPLAEGRERGWPVPLVVMLACSVPVLLAFVVYEYRLGRRGGDPVLKLELFTDRAFALGAAIAFVFFGTLASLIFTISLTLQFGFGFSPLRAGVMTLPWALGMGLAALASSFVYKRVGNLVLPTGMALFFGSLLSLSYILEQEGTDPRWLAMAGPLLLGGAGLGLFVAPLQTAILATVQPRHAGAVSGLLPTVQQVGSSIGLAVIGVVFFNLVAGQAAPAVESQRPAMVAELEAIGVPAPLVPRAESTFVDCATTQLGSTSPMQVPEDCRPDALAAGVPGGADADPAQERIREEAIAAAAASTRAAAGVAFLEAERRVLWIISVVAVLVGAATFALPRRNRNVEEMDVEGGEDGDPGSGEADPVSTAPAVSGQPSADPLS</sequence>
<keyword evidence="6 8" id="KW-0472">Membrane</keyword>
<feature type="transmembrane region" description="Helical" evidence="8">
    <location>
        <begin position="541"/>
        <end position="559"/>
    </location>
</feature>
<evidence type="ECO:0000256" key="5">
    <source>
        <dbReference type="ARBA" id="ARBA00022989"/>
    </source>
</evidence>
<proteinExistence type="predicted"/>
<feature type="region of interest" description="Disordered" evidence="7">
    <location>
        <begin position="566"/>
        <end position="603"/>
    </location>
</feature>
<feature type="transmembrane region" description="Helical" evidence="8">
    <location>
        <begin position="52"/>
        <end position="73"/>
    </location>
</feature>
<evidence type="ECO:0000256" key="6">
    <source>
        <dbReference type="ARBA" id="ARBA00023136"/>
    </source>
</evidence>
<feature type="transmembrane region" description="Helical" evidence="8">
    <location>
        <begin position="12"/>
        <end position="32"/>
    </location>
</feature>
<feature type="transmembrane region" description="Helical" evidence="8">
    <location>
        <begin position="178"/>
        <end position="198"/>
    </location>
</feature>
<dbReference type="InterPro" id="IPR036259">
    <property type="entry name" value="MFS_trans_sf"/>
</dbReference>
<feature type="transmembrane region" description="Helical" evidence="8">
    <location>
        <begin position="375"/>
        <end position="401"/>
    </location>
</feature>
<dbReference type="GO" id="GO:0005886">
    <property type="term" value="C:plasma membrane"/>
    <property type="evidence" value="ECO:0007669"/>
    <property type="project" value="UniProtKB-SubCell"/>
</dbReference>
<accession>A0A1G8FEF9</accession>
<dbReference type="Pfam" id="PF07690">
    <property type="entry name" value="MFS_1"/>
    <property type="match status" value="1"/>
</dbReference>
<dbReference type="InterPro" id="IPR004638">
    <property type="entry name" value="EmrB-like"/>
</dbReference>
<dbReference type="NCBIfam" id="TIGR00711">
    <property type="entry name" value="efflux_EmrB"/>
    <property type="match status" value="1"/>
</dbReference>
<evidence type="ECO:0000256" key="1">
    <source>
        <dbReference type="ARBA" id="ARBA00004651"/>
    </source>
</evidence>
<gene>
    <name evidence="10" type="ORF">SAMN05444695_103260</name>
</gene>
<dbReference type="AlphaFoldDB" id="A0A1G8FEF9"/>
<keyword evidence="4 8" id="KW-0812">Transmembrane</keyword>
<feature type="transmembrane region" description="Helical" evidence="8">
    <location>
        <begin position="278"/>
        <end position="300"/>
    </location>
</feature>
<comment type="subcellular location">
    <subcellularLocation>
        <location evidence="1">Cell membrane</location>
        <topology evidence="1">Multi-pass membrane protein</topology>
    </subcellularLocation>
</comment>
<feature type="domain" description="Major facilitator superfamily (MFS) profile" evidence="9">
    <location>
        <begin position="19"/>
        <end position="471"/>
    </location>
</feature>
<organism evidence="10 11">
    <name type="scientific">Rhodococcus triatomae</name>
    <dbReference type="NCBI Taxonomy" id="300028"/>
    <lineage>
        <taxon>Bacteria</taxon>
        <taxon>Bacillati</taxon>
        <taxon>Actinomycetota</taxon>
        <taxon>Actinomycetes</taxon>
        <taxon>Mycobacteriales</taxon>
        <taxon>Nocardiaceae</taxon>
        <taxon>Rhodococcus</taxon>
    </lineage>
</organism>
<dbReference type="RefSeq" id="WP_371842135.1">
    <property type="nucleotide sequence ID" value="NZ_CP048813.1"/>
</dbReference>
<evidence type="ECO:0000313" key="10">
    <source>
        <dbReference type="EMBL" id="SDH80495.1"/>
    </source>
</evidence>
<dbReference type="PROSITE" id="PS50850">
    <property type="entry name" value="MFS"/>
    <property type="match status" value="1"/>
</dbReference>
<feature type="transmembrane region" description="Helical" evidence="8">
    <location>
        <begin position="85"/>
        <end position="104"/>
    </location>
</feature>
<evidence type="ECO:0000256" key="4">
    <source>
        <dbReference type="ARBA" id="ARBA00022692"/>
    </source>
</evidence>
<dbReference type="Gene3D" id="1.20.1720.10">
    <property type="entry name" value="Multidrug resistance protein D"/>
    <property type="match status" value="2"/>
</dbReference>
<evidence type="ECO:0000256" key="8">
    <source>
        <dbReference type="SAM" id="Phobius"/>
    </source>
</evidence>
<evidence type="ECO:0000256" key="3">
    <source>
        <dbReference type="ARBA" id="ARBA00022475"/>
    </source>
</evidence>
<dbReference type="EMBL" id="FNDN01000003">
    <property type="protein sequence ID" value="SDH80495.1"/>
    <property type="molecule type" value="Genomic_DNA"/>
</dbReference>
<evidence type="ECO:0000256" key="7">
    <source>
        <dbReference type="SAM" id="MobiDB-lite"/>
    </source>
</evidence>
<feature type="compositionally biased region" description="Acidic residues" evidence="7">
    <location>
        <begin position="568"/>
        <end position="578"/>
    </location>
</feature>
<keyword evidence="11" id="KW-1185">Reference proteome</keyword>
<keyword evidence="5 8" id="KW-1133">Transmembrane helix</keyword>
<evidence type="ECO:0000259" key="9">
    <source>
        <dbReference type="PROSITE" id="PS50850"/>
    </source>
</evidence>
<keyword evidence="2" id="KW-0813">Transport</keyword>
<dbReference type="GO" id="GO:0022857">
    <property type="term" value="F:transmembrane transporter activity"/>
    <property type="evidence" value="ECO:0007669"/>
    <property type="project" value="InterPro"/>
</dbReference>
<name>A0A1G8FEF9_9NOCA</name>
<dbReference type="InterPro" id="IPR020846">
    <property type="entry name" value="MFS_dom"/>
</dbReference>
<evidence type="ECO:0000313" key="11">
    <source>
        <dbReference type="Proteomes" id="UP000183263"/>
    </source>
</evidence>
<dbReference type="InterPro" id="IPR011701">
    <property type="entry name" value="MFS"/>
</dbReference>
<feature type="transmembrane region" description="Helical" evidence="8">
    <location>
        <begin position="143"/>
        <end position="166"/>
    </location>
</feature>
<evidence type="ECO:0000256" key="2">
    <source>
        <dbReference type="ARBA" id="ARBA00022448"/>
    </source>
</evidence>
<feature type="transmembrane region" description="Helical" evidence="8">
    <location>
        <begin position="110"/>
        <end position="131"/>
    </location>
</feature>
<dbReference type="PANTHER" id="PTHR42718:SF39">
    <property type="entry name" value="ACTINORHODIN TRANSPORTER-RELATED"/>
    <property type="match status" value="1"/>
</dbReference>
<dbReference type="CDD" id="cd17321">
    <property type="entry name" value="MFS_MMR_MDR_like"/>
    <property type="match status" value="1"/>
</dbReference>
<feature type="transmembrane region" description="Helical" evidence="8">
    <location>
        <begin position="210"/>
        <end position="228"/>
    </location>
</feature>
<dbReference type="Proteomes" id="UP000183263">
    <property type="component" value="Unassembled WGS sequence"/>
</dbReference>
<dbReference type="PRINTS" id="PR01036">
    <property type="entry name" value="TCRTETB"/>
</dbReference>
<feature type="transmembrane region" description="Helical" evidence="8">
    <location>
        <begin position="422"/>
        <end position="441"/>
    </location>
</feature>